<reference evidence="2 3" key="1">
    <citation type="journal article" date="2024" name="BMC Genomics">
        <title>De novo assembly and annotation of Popillia japonica's genome with initial clues to its potential as an invasive pest.</title>
        <authorList>
            <person name="Cucini C."/>
            <person name="Boschi S."/>
            <person name="Funari R."/>
            <person name="Cardaioli E."/>
            <person name="Iannotti N."/>
            <person name="Marturano G."/>
            <person name="Paoli F."/>
            <person name="Bruttini M."/>
            <person name="Carapelli A."/>
            <person name="Frati F."/>
            <person name="Nardi F."/>
        </authorList>
    </citation>
    <scope>NUCLEOTIDE SEQUENCE [LARGE SCALE GENOMIC DNA]</scope>
    <source>
        <strain evidence="2">DMR45628</strain>
    </source>
</reference>
<organism evidence="2 3">
    <name type="scientific">Popillia japonica</name>
    <name type="common">Japanese beetle</name>
    <dbReference type="NCBI Taxonomy" id="7064"/>
    <lineage>
        <taxon>Eukaryota</taxon>
        <taxon>Metazoa</taxon>
        <taxon>Ecdysozoa</taxon>
        <taxon>Arthropoda</taxon>
        <taxon>Hexapoda</taxon>
        <taxon>Insecta</taxon>
        <taxon>Pterygota</taxon>
        <taxon>Neoptera</taxon>
        <taxon>Endopterygota</taxon>
        <taxon>Coleoptera</taxon>
        <taxon>Polyphaga</taxon>
        <taxon>Scarabaeiformia</taxon>
        <taxon>Scarabaeidae</taxon>
        <taxon>Rutelinae</taxon>
        <taxon>Popillia</taxon>
    </lineage>
</organism>
<evidence type="ECO:0000313" key="3">
    <source>
        <dbReference type="Proteomes" id="UP001458880"/>
    </source>
</evidence>
<sequence length="85" mass="9143">MLDQTHTISNAHKDEVFKIPHAPPAQVKSPTIPNSVKSQARGSCLPRPISTGIPRPVSKIPGPRMLRPPSAKPPSRLASKSNDGY</sequence>
<dbReference type="EMBL" id="JASPKY010000074">
    <property type="protein sequence ID" value="KAK9739475.1"/>
    <property type="molecule type" value="Genomic_DNA"/>
</dbReference>
<feature type="compositionally biased region" description="Polar residues" evidence="1">
    <location>
        <begin position="1"/>
        <end position="10"/>
    </location>
</feature>
<feature type="compositionally biased region" description="Polar residues" evidence="1">
    <location>
        <begin position="28"/>
        <end position="41"/>
    </location>
</feature>
<accession>A0AAW1M155</accession>
<evidence type="ECO:0000313" key="2">
    <source>
        <dbReference type="EMBL" id="KAK9739475.1"/>
    </source>
</evidence>
<gene>
    <name evidence="2" type="ORF">QE152_g8930</name>
</gene>
<evidence type="ECO:0000256" key="1">
    <source>
        <dbReference type="SAM" id="MobiDB-lite"/>
    </source>
</evidence>
<name>A0AAW1M155_POPJA</name>
<comment type="caution">
    <text evidence="2">The sequence shown here is derived from an EMBL/GenBank/DDBJ whole genome shotgun (WGS) entry which is preliminary data.</text>
</comment>
<keyword evidence="3" id="KW-1185">Reference proteome</keyword>
<proteinExistence type="predicted"/>
<protein>
    <submittedName>
        <fullName evidence="2">Uncharacterized protein</fullName>
    </submittedName>
</protein>
<feature type="region of interest" description="Disordered" evidence="1">
    <location>
        <begin position="1"/>
        <end position="85"/>
    </location>
</feature>
<dbReference type="Proteomes" id="UP001458880">
    <property type="component" value="Unassembled WGS sequence"/>
</dbReference>
<dbReference type="AlphaFoldDB" id="A0AAW1M155"/>